<dbReference type="AlphaFoldDB" id="A0A8T2ZII9"/>
<dbReference type="EMBL" id="JACEGQ020000002">
    <property type="protein sequence ID" value="KAH8517111.1"/>
    <property type="molecule type" value="Genomic_DNA"/>
</dbReference>
<proteinExistence type="predicted"/>
<comment type="caution">
    <text evidence="1">The sequence shown here is derived from an EMBL/GenBank/DDBJ whole genome shotgun (WGS) entry which is preliminary data.</text>
</comment>
<sequence length="150" mass="16421">MASTGEAGKSVEEAGRRFGCWGYWSGFAGLRFYGGNGLSFGLSTDGCYLKIVEMGQVIYHIDGAIVLYNVDIAPFLMEMDRRSLYSGGVRTCVTGLEWNSRCYAKKVLFANELDCNVVCYAEKSSTLAGAKTEITTIANRESHSDSVESY</sequence>
<keyword evidence="2" id="KW-1185">Reference proteome</keyword>
<accession>A0A8T2ZII9</accession>
<organism evidence="1 2">
    <name type="scientific">Populus deltoides</name>
    <name type="common">Eastern poplar</name>
    <name type="synonym">Eastern cottonwood</name>
    <dbReference type="NCBI Taxonomy" id="3696"/>
    <lineage>
        <taxon>Eukaryota</taxon>
        <taxon>Viridiplantae</taxon>
        <taxon>Streptophyta</taxon>
        <taxon>Embryophyta</taxon>
        <taxon>Tracheophyta</taxon>
        <taxon>Spermatophyta</taxon>
        <taxon>Magnoliopsida</taxon>
        <taxon>eudicotyledons</taxon>
        <taxon>Gunneridae</taxon>
        <taxon>Pentapetalae</taxon>
        <taxon>rosids</taxon>
        <taxon>fabids</taxon>
        <taxon>Malpighiales</taxon>
        <taxon>Salicaceae</taxon>
        <taxon>Saliceae</taxon>
        <taxon>Populus</taxon>
    </lineage>
</organism>
<dbReference type="Proteomes" id="UP000807159">
    <property type="component" value="Chromosome 2"/>
</dbReference>
<evidence type="ECO:0000313" key="1">
    <source>
        <dbReference type="EMBL" id="KAH8517111.1"/>
    </source>
</evidence>
<name>A0A8T2ZII9_POPDE</name>
<evidence type="ECO:0000313" key="2">
    <source>
        <dbReference type="Proteomes" id="UP000807159"/>
    </source>
</evidence>
<gene>
    <name evidence="1" type="ORF">H0E87_005167</name>
</gene>
<reference evidence="1" key="1">
    <citation type="journal article" date="2021" name="J. Hered.">
        <title>Genome Assembly of Salicaceae Populus deltoides (Eastern Cottonwood) I-69 Based on Nanopore Sequencing and Hi-C Technologies.</title>
        <authorList>
            <person name="Bai S."/>
            <person name="Wu H."/>
            <person name="Zhang J."/>
            <person name="Pan Z."/>
            <person name="Zhao W."/>
            <person name="Li Z."/>
            <person name="Tong C."/>
        </authorList>
    </citation>
    <scope>NUCLEOTIDE SEQUENCE</scope>
    <source>
        <tissue evidence="1">Leaf</tissue>
    </source>
</reference>
<protein>
    <submittedName>
        <fullName evidence="1">Uncharacterized protein</fullName>
    </submittedName>
</protein>